<dbReference type="Proteomes" id="UP000741282">
    <property type="component" value="Unassembled WGS sequence"/>
</dbReference>
<proteinExistence type="predicted"/>
<feature type="transmembrane region" description="Helical" evidence="1">
    <location>
        <begin position="188"/>
        <end position="212"/>
    </location>
</feature>
<keyword evidence="1" id="KW-0812">Transmembrane</keyword>
<dbReference type="AlphaFoldDB" id="A0A955I4Q7"/>
<evidence type="ECO:0000256" key="1">
    <source>
        <dbReference type="SAM" id="Phobius"/>
    </source>
</evidence>
<keyword evidence="1" id="KW-1133">Transmembrane helix</keyword>
<comment type="caution">
    <text evidence="2">The sequence shown here is derived from an EMBL/GenBank/DDBJ whole genome shotgun (WGS) entry which is preliminary data.</text>
</comment>
<organism evidence="2 3">
    <name type="scientific">Candidatus Dojkabacteria bacterium</name>
    <dbReference type="NCBI Taxonomy" id="2099670"/>
    <lineage>
        <taxon>Bacteria</taxon>
        <taxon>Candidatus Dojkabacteria</taxon>
    </lineage>
</organism>
<accession>A0A955I4Q7</accession>
<dbReference type="EMBL" id="JAGQLN010000004">
    <property type="protein sequence ID" value="MCA9376598.1"/>
    <property type="molecule type" value="Genomic_DNA"/>
</dbReference>
<evidence type="ECO:0000313" key="3">
    <source>
        <dbReference type="Proteomes" id="UP000741282"/>
    </source>
</evidence>
<reference evidence="2" key="1">
    <citation type="submission" date="2020-04" db="EMBL/GenBank/DDBJ databases">
        <authorList>
            <person name="Zhang T."/>
        </authorList>
    </citation>
    <scope>NUCLEOTIDE SEQUENCE</scope>
    <source>
        <strain evidence="2">HKST-UBA17</strain>
    </source>
</reference>
<keyword evidence="1" id="KW-0472">Membrane</keyword>
<protein>
    <submittedName>
        <fullName evidence="2">Uncharacterized protein</fullName>
    </submittedName>
</protein>
<name>A0A955I4Q7_9BACT</name>
<sequence length="229" mass="25761">MKNLSLLLAIPILLVLLNTVFDPSIVSAQKDDTPPDGAEEILQDQNVYDNSPDIPEQMDSIDTTTDENGKILDPFFVDISVGPQSPWNGKVPLTVTIRSKIDASRTEVTWEYGYGVSIDDTKYKNFFPLPKDTETTVTGYLKPAQSGPYTITVNVTDWGYGRNYSSTDTVRIDIDENLLVTPSHPNRVMLVIIRVIVLILLAIVFLVIIYFLGKKFLTWLKIWLKPPQI</sequence>
<evidence type="ECO:0000313" key="2">
    <source>
        <dbReference type="EMBL" id="MCA9376598.1"/>
    </source>
</evidence>
<gene>
    <name evidence="2" type="ORF">KC685_01620</name>
</gene>
<reference evidence="2" key="2">
    <citation type="journal article" date="2021" name="Microbiome">
        <title>Successional dynamics and alternative stable states in a saline activated sludge microbial community over 9 years.</title>
        <authorList>
            <person name="Wang Y."/>
            <person name="Ye J."/>
            <person name="Ju F."/>
            <person name="Liu L."/>
            <person name="Boyd J.A."/>
            <person name="Deng Y."/>
            <person name="Parks D.H."/>
            <person name="Jiang X."/>
            <person name="Yin X."/>
            <person name="Woodcroft B.J."/>
            <person name="Tyson G.W."/>
            <person name="Hugenholtz P."/>
            <person name="Polz M.F."/>
            <person name="Zhang T."/>
        </authorList>
    </citation>
    <scope>NUCLEOTIDE SEQUENCE</scope>
    <source>
        <strain evidence="2">HKST-UBA17</strain>
    </source>
</reference>